<sequence>MSMTLMTVVGMNSVKTSLVGPKEIENRALTPLTKKEFARIKGAASSGTLIQTLGGEWVPGDRISLCEGKDGLCSDGVHRCDGLLSRLMEYDSEVYLICCRGSAPDAKVDHSLQPYTKEEEKDAAIYAGAMAKADQILDLSFRSDKTEFLRSYDRLPSRSKSILESRKPNYVRWAGVSHRAQEKYETAGGGDAGITALLRHYIESKAFRHLVKLMGKGKLGAFQSDPASFVALEDGWYLLDQSERETLRNMDGPLQEVFGRRPDRKPPSVPSLSDSESSFSSYAATPIETSPTVSPPPEVSGKVVIPEGGESWQQEVLYFRSSWQMQEFRDLISSANRETLASLGSGQETSFISADGMILLDPSVAYPAMGRYMSYLTGYREGQLVNGDPVLISGCEMDDLEWEYFLETAVKCGLEGFTFQFSPSVQ</sequence>
<feature type="region of interest" description="Disordered" evidence="1">
    <location>
        <begin position="250"/>
        <end position="299"/>
    </location>
</feature>
<feature type="compositionally biased region" description="Low complexity" evidence="1">
    <location>
        <begin position="270"/>
        <end position="292"/>
    </location>
</feature>
<evidence type="ECO:0000256" key="1">
    <source>
        <dbReference type="SAM" id="MobiDB-lite"/>
    </source>
</evidence>
<reference evidence="2" key="1">
    <citation type="submission" date="2022-10" db="EMBL/GenBank/DDBJ databases">
        <title>The complete genomes of actinobacterial strains from the NBC collection.</title>
        <authorList>
            <person name="Joergensen T.S."/>
            <person name="Alvarez Arevalo M."/>
            <person name="Sterndorff E.B."/>
            <person name="Faurdal D."/>
            <person name="Vuksanovic O."/>
            <person name="Mourched A.-S."/>
            <person name="Charusanti P."/>
            <person name="Shaw S."/>
            <person name="Blin K."/>
            <person name="Weber T."/>
        </authorList>
    </citation>
    <scope>NUCLEOTIDE SEQUENCE</scope>
    <source>
        <strain evidence="2">NBC 00180</strain>
    </source>
</reference>
<dbReference type="EMBL" id="CP108140">
    <property type="protein sequence ID" value="WTP91367.1"/>
    <property type="molecule type" value="Genomic_DNA"/>
</dbReference>
<gene>
    <name evidence="2" type="ORF">OG477_41400</name>
</gene>
<name>A0AAU1I8Q1_9ACTN</name>
<accession>A0AAU1I8Q1</accession>
<protein>
    <submittedName>
        <fullName evidence="2">Uncharacterized protein</fullName>
    </submittedName>
</protein>
<evidence type="ECO:0000313" key="2">
    <source>
        <dbReference type="EMBL" id="WTP91367.1"/>
    </source>
</evidence>
<dbReference type="AlphaFoldDB" id="A0AAU1I8Q1"/>
<organism evidence="2">
    <name type="scientific">Streptomyces sp. NBC_00180</name>
    <dbReference type="NCBI Taxonomy" id="2903632"/>
    <lineage>
        <taxon>Bacteria</taxon>
        <taxon>Bacillati</taxon>
        <taxon>Actinomycetota</taxon>
        <taxon>Actinomycetes</taxon>
        <taxon>Kitasatosporales</taxon>
        <taxon>Streptomycetaceae</taxon>
        <taxon>Streptomyces</taxon>
    </lineage>
</organism>
<proteinExistence type="predicted"/>